<protein>
    <recommendedName>
        <fullName evidence="1">FIST C-domain domain-containing protein</fullName>
    </recommendedName>
</protein>
<name>A0A9Q0KQR1_9MAGN</name>
<proteinExistence type="predicted"/>
<gene>
    <name evidence="2" type="ORF">NE237_007700</name>
</gene>
<dbReference type="SMART" id="SM01204">
    <property type="entry name" value="FIST_C"/>
    <property type="match status" value="1"/>
</dbReference>
<accession>A0A9Q0KQR1</accession>
<dbReference type="PANTHER" id="PTHR14939">
    <property type="entry name" value="F-BOX ONLY PROTEIN 22"/>
    <property type="match status" value="1"/>
</dbReference>
<dbReference type="GO" id="GO:0000209">
    <property type="term" value="P:protein polyubiquitination"/>
    <property type="evidence" value="ECO:0007669"/>
    <property type="project" value="TreeGrafter"/>
</dbReference>
<dbReference type="SUPFAM" id="SSF81383">
    <property type="entry name" value="F-box domain"/>
    <property type="match status" value="1"/>
</dbReference>
<dbReference type="OrthoDB" id="509497at2759"/>
<dbReference type="AlphaFoldDB" id="A0A9Q0KQR1"/>
<sequence>MEIEEVSSLKKAMKGEKKGLCFVSIGEYILRDILSRLPATSFAFAACVNRSWNRVCNQILSRPKLLSGLSLNPCLELAVKETIDKVLSGPIRPHFAIVYVGRFCLKKTHQLVTESLSFRIPIVVSEARGIIGSDAVSNEFREVKWVEEDLEEEYNSQGNISRGIVLIVGFVPGLKVSTIQLLRPLRQPLQPVAGPPPVSLIDKFVLDIKDYATSVSGCTSPAAILMFADQHSDMKPVLEKMDYAFAEETVIVGDENGCFLYSSGNDFGVTGGSRKYFCKKTERQMYQNHRCDAVAMVFCKDRGNSPGDGEIHFHLSLLNGVSPVGPMYKGASVRVTRDKESTWLTARREGSIELLDGQRILDYIDDEIQSDITCDDLYIGVTRRRKCFIGSEKGKFISSLAFHEIQGGDEEYLFVKGDGIKTGDSFRFYHPNPEAALTIRDNVYEEFRNLKQDWWSQGCRLVSGAVARGDRKEVCGGLVFSCFGRGESFFGRQHVDSSVFLDNFLGVPLAGKFCCGEIGRGSTISKKDDTKDQNSRCHLHIYSTVYFMMLYTPKPSGN</sequence>
<dbReference type="Pfam" id="PF10442">
    <property type="entry name" value="FIST_C"/>
    <property type="match status" value="1"/>
</dbReference>
<feature type="domain" description="FIST C-domain" evidence="1">
    <location>
        <begin position="360"/>
        <end position="521"/>
    </location>
</feature>
<dbReference type="PANTHER" id="PTHR14939:SF5">
    <property type="entry name" value="F-BOX ONLY PROTEIN 22"/>
    <property type="match status" value="1"/>
</dbReference>
<dbReference type="InterPro" id="IPR019494">
    <property type="entry name" value="FIST_C"/>
</dbReference>
<dbReference type="GO" id="GO:0032436">
    <property type="term" value="P:positive regulation of proteasomal ubiquitin-dependent protein catabolic process"/>
    <property type="evidence" value="ECO:0007669"/>
    <property type="project" value="TreeGrafter"/>
</dbReference>
<evidence type="ECO:0000313" key="2">
    <source>
        <dbReference type="EMBL" id="KAJ4974526.1"/>
    </source>
</evidence>
<dbReference type="Proteomes" id="UP001141806">
    <property type="component" value="Unassembled WGS sequence"/>
</dbReference>
<comment type="caution">
    <text evidence="2">The sequence shown here is derived from an EMBL/GenBank/DDBJ whole genome shotgun (WGS) entry which is preliminary data.</text>
</comment>
<organism evidence="2 3">
    <name type="scientific">Protea cynaroides</name>
    <dbReference type="NCBI Taxonomy" id="273540"/>
    <lineage>
        <taxon>Eukaryota</taxon>
        <taxon>Viridiplantae</taxon>
        <taxon>Streptophyta</taxon>
        <taxon>Embryophyta</taxon>
        <taxon>Tracheophyta</taxon>
        <taxon>Spermatophyta</taxon>
        <taxon>Magnoliopsida</taxon>
        <taxon>Proteales</taxon>
        <taxon>Proteaceae</taxon>
        <taxon>Protea</taxon>
    </lineage>
</organism>
<dbReference type="EMBL" id="JAMYWD010000004">
    <property type="protein sequence ID" value="KAJ4974526.1"/>
    <property type="molecule type" value="Genomic_DNA"/>
</dbReference>
<reference evidence="2" key="1">
    <citation type="journal article" date="2023" name="Plant J.">
        <title>The genome of the king protea, Protea cynaroides.</title>
        <authorList>
            <person name="Chang J."/>
            <person name="Duong T.A."/>
            <person name="Schoeman C."/>
            <person name="Ma X."/>
            <person name="Roodt D."/>
            <person name="Barker N."/>
            <person name="Li Z."/>
            <person name="Van de Peer Y."/>
            <person name="Mizrachi E."/>
        </authorList>
    </citation>
    <scope>NUCLEOTIDE SEQUENCE</scope>
    <source>
        <tissue evidence="2">Young leaves</tissue>
    </source>
</reference>
<dbReference type="InterPro" id="IPR036047">
    <property type="entry name" value="F-box-like_dom_sf"/>
</dbReference>
<evidence type="ECO:0000313" key="3">
    <source>
        <dbReference type="Proteomes" id="UP001141806"/>
    </source>
</evidence>
<keyword evidence="3" id="KW-1185">Reference proteome</keyword>
<evidence type="ECO:0000259" key="1">
    <source>
        <dbReference type="SMART" id="SM01204"/>
    </source>
</evidence>